<dbReference type="OrthoDB" id="9794834at2"/>
<dbReference type="PROSITE" id="PS50943">
    <property type="entry name" value="HTH_CROC1"/>
    <property type="match status" value="1"/>
</dbReference>
<comment type="similarity">
    <text evidence="1">Belongs to the short-chain fatty acyl-CoA assimilation regulator (ScfR) family.</text>
</comment>
<dbReference type="Pfam" id="PF01381">
    <property type="entry name" value="HTH_3"/>
    <property type="match status" value="1"/>
</dbReference>
<dbReference type="InterPro" id="IPR052345">
    <property type="entry name" value="Rad_response_metalloprotease"/>
</dbReference>
<dbReference type="InterPro" id="IPR010982">
    <property type="entry name" value="Lambda_DNA-bd_dom_sf"/>
</dbReference>
<organism evidence="3 4">
    <name type="scientific">Aliishimia ponticola</name>
    <dbReference type="NCBI Taxonomy" id="2499833"/>
    <lineage>
        <taxon>Bacteria</taxon>
        <taxon>Pseudomonadati</taxon>
        <taxon>Pseudomonadota</taxon>
        <taxon>Alphaproteobacteria</taxon>
        <taxon>Rhodobacterales</taxon>
        <taxon>Paracoccaceae</taxon>
        <taxon>Aliishimia</taxon>
    </lineage>
</organism>
<accession>A0A4S4N8C6</accession>
<dbReference type="GO" id="GO:0003677">
    <property type="term" value="F:DNA binding"/>
    <property type="evidence" value="ECO:0007669"/>
    <property type="project" value="InterPro"/>
</dbReference>
<dbReference type="CDD" id="cd00093">
    <property type="entry name" value="HTH_XRE"/>
    <property type="match status" value="1"/>
</dbReference>
<dbReference type="AlphaFoldDB" id="A0A4S4N8C6"/>
<dbReference type="Pfam" id="PF06114">
    <property type="entry name" value="Peptidase_M78"/>
    <property type="match status" value="1"/>
</dbReference>
<proteinExistence type="inferred from homology"/>
<dbReference type="EMBL" id="SRKY01000007">
    <property type="protein sequence ID" value="THH34288.1"/>
    <property type="molecule type" value="Genomic_DNA"/>
</dbReference>
<protein>
    <submittedName>
        <fullName evidence="3">ImmA/IrrE family metallo-endopeptidase</fullName>
    </submittedName>
</protein>
<dbReference type="SUPFAM" id="SSF47413">
    <property type="entry name" value="lambda repressor-like DNA-binding domains"/>
    <property type="match status" value="1"/>
</dbReference>
<evidence type="ECO:0000256" key="1">
    <source>
        <dbReference type="ARBA" id="ARBA00007227"/>
    </source>
</evidence>
<dbReference type="PANTHER" id="PTHR43236:SF1">
    <property type="entry name" value="BLL7220 PROTEIN"/>
    <property type="match status" value="1"/>
</dbReference>
<evidence type="ECO:0000313" key="4">
    <source>
        <dbReference type="Proteomes" id="UP000306602"/>
    </source>
</evidence>
<feature type="domain" description="HTH cro/C1-type" evidence="2">
    <location>
        <begin position="7"/>
        <end position="61"/>
    </location>
</feature>
<keyword evidence="4" id="KW-1185">Reference proteome</keyword>
<comment type="caution">
    <text evidence="3">The sequence shown here is derived from an EMBL/GenBank/DDBJ whole genome shotgun (WGS) entry which is preliminary data.</text>
</comment>
<dbReference type="PANTHER" id="PTHR43236">
    <property type="entry name" value="ANTITOXIN HIGA1"/>
    <property type="match status" value="1"/>
</dbReference>
<dbReference type="Gene3D" id="1.10.260.40">
    <property type="entry name" value="lambda repressor-like DNA-binding domains"/>
    <property type="match status" value="1"/>
</dbReference>
<dbReference type="Gene3D" id="1.10.10.2910">
    <property type="match status" value="1"/>
</dbReference>
<dbReference type="InterPro" id="IPR010359">
    <property type="entry name" value="IrrE_HExxH"/>
</dbReference>
<dbReference type="Proteomes" id="UP000306602">
    <property type="component" value="Unassembled WGS sequence"/>
</dbReference>
<name>A0A4S4N8C6_9RHOB</name>
<reference evidence="3 4" key="1">
    <citation type="submission" date="2019-04" db="EMBL/GenBank/DDBJ databases">
        <title>Shimia ponticola sp. nov., isolated from seawater.</title>
        <authorList>
            <person name="Kim Y.-O."/>
            <person name="Yoon J.-H."/>
        </authorList>
    </citation>
    <scope>NUCLEOTIDE SEQUENCE [LARGE SCALE GENOMIC DNA]</scope>
    <source>
        <strain evidence="3 4">MYP11</strain>
    </source>
</reference>
<dbReference type="InterPro" id="IPR001387">
    <property type="entry name" value="Cro/C1-type_HTH"/>
</dbReference>
<sequence>MHNGKRLAAARKRRKMTAKGLAGLCGLSPVTITRLETEQNDADPATIEKIAGVLDYPIAYFTLPDPPALSTEQVSFRSLTNMSAKVRDAAFAAGGAGVEMFRWAEEVFNLPGLDLPNLRADAEYSPESAAEALRAHWQLGDRPIPAVLKLFEAKGVRILGLSEDTKNVDAFSFWMDDVPYMFLNSFKSAERNLFDACHELGHLAMHRHGTMGGGREAENEANAFASAFLMPRSDVIAHVPRFIDVKVILRLKRRWKVSAMALAYRLRQLGLLTEWQHRTICIQLGKLGYRSGEPEGIERETSVVWSQILADLWSKRDTKETIAKAIELPLDEVDGLLKGLLAPNKHTDAQLAAAETKPALRLVK</sequence>
<dbReference type="SMART" id="SM00530">
    <property type="entry name" value="HTH_XRE"/>
    <property type="match status" value="1"/>
</dbReference>
<evidence type="ECO:0000259" key="2">
    <source>
        <dbReference type="PROSITE" id="PS50943"/>
    </source>
</evidence>
<dbReference type="RefSeq" id="WP_136464670.1">
    <property type="nucleotide sequence ID" value="NZ_SRKY01000007.1"/>
</dbReference>
<evidence type="ECO:0000313" key="3">
    <source>
        <dbReference type="EMBL" id="THH34288.1"/>
    </source>
</evidence>
<gene>
    <name evidence="3" type="ORF">E4Z66_19000</name>
</gene>